<organism evidence="8 9">
    <name type="scientific">Stegodyphus mimosarum</name>
    <name type="common">African social velvet spider</name>
    <dbReference type="NCBI Taxonomy" id="407821"/>
    <lineage>
        <taxon>Eukaryota</taxon>
        <taxon>Metazoa</taxon>
        <taxon>Ecdysozoa</taxon>
        <taxon>Arthropoda</taxon>
        <taxon>Chelicerata</taxon>
        <taxon>Arachnida</taxon>
        <taxon>Araneae</taxon>
        <taxon>Araneomorphae</taxon>
        <taxon>Entelegynae</taxon>
        <taxon>Eresoidea</taxon>
        <taxon>Eresidae</taxon>
        <taxon>Stegodyphus</taxon>
    </lineage>
</organism>
<evidence type="ECO:0000256" key="1">
    <source>
        <dbReference type="ARBA" id="ARBA00004186"/>
    </source>
</evidence>
<dbReference type="PANTHER" id="PTHR23074:SF78">
    <property type="entry name" value="KATANIN P60 ATPASE-CONTAINING SUBUNIT A-LIKE 2"/>
    <property type="match status" value="1"/>
</dbReference>
<comment type="subcellular location">
    <subcellularLocation>
        <location evidence="1">Cytoplasm</location>
        <location evidence="1">Cytoskeleton</location>
        <location evidence="1">Spindle</location>
    </subcellularLocation>
</comment>
<evidence type="ECO:0000313" key="8">
    <source>
        <dbReference type="EMBL" id="KFM81068.1"/>
    </source>
</evidence>
<evidence type="ECO:0000256" key="5">
    <source>
        <dbReference type="ARBA" id="ARBA00022840"/>
    </source>
</evidence>
<feature type="non-terminal residue" evidence="8">
    <location>
        <position position="151"/>
    </location>
</feature>
<keyword evidence="5" id="KW-0067">ATP-binding</keyword>
<protein>
    <submittedName>
        <fullName evidence="8">Katanin p60 ATPase-containing subunit A-like 2</fullName>
    </submittedName>
</protein>
<dbReference type="GO" id="GO:0016853">
    <property type="term" value="F:isomerase activity"/>
    <property type="evidence" value="ECO:0007669"/>
    <property type="project" value="UniProtKB-KW"/>
</dbReference>
<name>A0A087UUM9_STEMI</name>
<accession>A0A087UUM9</accession>
<dbReference type="OrthoDB" id="191529at2759"/>
<reference evidence="8 9" key="1">
    <citation type="submission" date="2013-11" db="EMBL/GenBank/DDBJ databases">
        <title>Genome sequencing of Stegodyphus mimosarum.</title>
        <authorList>
            <person name="Bechsgaard J."/>
        </authorList>
    </citation>
    <scope>NUCLEOTIDE SEQUENCE [LARGE SCALE GENOMIC DNA]</scope>
</reference>
<dbReference type="PANTHER" id="PTHR23074">
    <property type="entry name" value="AAA DOMAIN-CONTAINING"/>
    <property type="match status" value="1"/>
</dbReference>
<dbReference type="GO" id="GO:0005524">
    <property type="term" value="F:ATP binding"/>
    <property type="evidence" value="ECO:0007669"/>
    <property type="project" value="UniProtKB-KW"/>
</dbReference>
<keyword evidence="4" id="KW-0547">Nucleotide-binding</keyword>
<dbReference type="STRING" id="407821.A0A087UUM9"/>
<sequence>MKKVPEDKKKQVQNAKGKHQRFKKDQKNLFTFRKHIGVVAENKLTDAMQVFPYCASVEHENFCNDVVTEADSQILEPLGAFENFSNEWKSMANLIMQDIKCQNYSVNWHDIIGHKRAKELLKEAIVYPVKYGQLFTSIMSTWKGILLYGPP</sequence>
<evidence type="ECO:0000313" key="9">
    <source>
        <dbReference type="Proteomes" id="UP000054359"/>
    </source>
</evidence>
<evidence type="ECO:0000256" key="7">
    <source>
        <dbReference type="ARBA" id="ARBA00023235"/>
    </source>
</evidence>
<keyword evidence="3" id="KW-0493">Microtubule</keyword>
<evidence type="ECO:0000256" key="2">
    <source>
        <dbReference type="ARBA" id="ARBA00022490"/>
    </source>
</evidence>
<dbReference type="Gene3D" id="3.40.50.300">
    <property type="entry name" value="P-loop containing nucleotide triphosphate hydrolases"/>
    <property type="match status" value="1"/>
</dbReference>
<keyword evidence="7" id="KW-0413">Isomerase</keyword>
<dbReference type="EMBL" id="KK121717">
    <property type="protein sequence ID" value="KFM81068.1"/>
    <property type="molecule type" value="Genomic_DNA"/>
</dbReference>
<dbReference type="Proteomes" id="UP000054359">
    <property type="component" value="Unassembled WGS sequence"/>
</dbReference>
<gene>
    <name evidence="8" type="ORF">X975_26604</name>
</gene>
<dbReference type="GO" id="GO:0005874">
    <property type="term" value="C:microtubule"/>
    <property type="evidence" value="ECO:0007669"/>
    <property type="project" value="UniProtKB-KW"/>
</dbReference>
<dbReference type="GO" id="GO:0016887">
    <property type="term" value="F:ATP hydrolysis activity"/>
    <property type="evidence" value="ECO:0007669"/>
    <property type="project" value="TreeGrafter"/>
</dbReference>
<dbReference type="SUPFAM" id="SSF52540">
    <property type="entry name" value="P-loop containing nucleoside triphosphate hydrolases"/>
    <property type="match status" value="1"/>
</dbReference>
<keyword evidence="9" id="KW-1185">Reference proteome</keyword>
<evidence type="ECO:0000256" key="4">
    <source>
        <dbReference type="ARBA" id="ARBA00022741"/>
    </source>
</evidence>
<keyword evidence="6" id="KW-0206">Cytoskeleton</keyword>
<dbReference type="AlphaFoldDB" id="A0A087UUM9"/>
<evidence type="ECO:0000256" key="3">
    <source>
        <dbReference type="ARBA" id="ARBA00022701"/>
    </source>
</evidence>
<dbReference type="InterPro" id="IPR027417">
    <property type="entry name" value="P-loop_NTPase"/>
</dbReference>
<proteinExistence type="predicted"/>
<dbReference type="GO" id="GO:0005819">
    <property type="term" value="C:spindle"/>
    <property type="evidence" value="ECO:0007669"/>
    <property type="project" value="UniProtKB-SubCell"/>
</dbReference>
<keyword evidence="2" id="KW-0963">Cytoplasm</keyword>
<dbReference type="InterPro" id="IPR050304">
    <property type="entry name" value="MT-severing_AAA_ATPase"/>
</dbReference>
<evidence type="ECO:0000256" key="6">
    <source>
        <dbReference type="ARBA" id="ARBA00023212"/>
    </source>
</evidence>